<evidence type="ECO:0000256" key="3">
    <source>
        <dbReference type="SAM" id="MobiDB-lite"/>
    </source>
</evidence>
<dbReference type="SUPFAM" id="SSF54928">
    <property type="entry name" value="RNA-binding domain, RBD"/>
    <property type="match status" value="1"/>
</dbReference>
<dbReference type="SMART" id="SM00361">
    <property type="entry name" value="RRM_1"/>
    <property type="match status" value="1"/>
</dbReference>
<keyword evidence="1 2" id="KW-0694">RNA-binding</keyword>
<feature type="compositionally biased region" description="Basic and acidic residues" evidence="3">
    <location>
        <begin position="215"/>
        <end position="244"/>
    </location>
</feature>
<feature type="compositionally biased region" description="Basic and acidic residues" evidence="3">
    <location>
        <begin position="332"/>
        <end position="343"/>
    </location>
</feature>
<evidence type="ECO:0000259" key="4">
    <source>
        <dbReference type="PROSITE" id="PS50102"/>
    </source>
</evidence>
<accession>A0A517L628</accession>
<dbReference type="Proteomes" id="UP000316270">
    <property type="component" value="Chromosome 5"/>
</dbReference>
<evidence type="ECO:0000256" key="1">
    <source>
        <dbReference type="ARBA" id="ARBA00022884"/>
    </source>
</evidence>
<dbReference type="PANTHER" id="PTHR48027">
    <property type="entry name" value="HETEROGENEOUS NUCLEAR RIBONUCLEOPROTEIN 87F-RELATED"/>
    <property type="match status" value="1"/>
</dbReference>
<feature type="compositionally biased region" description="Basic and acidic residues" evidence="3">
    <location>
        <begin position="179"/>
        <end position="204"/>
    </location>
</feature>
<keyword evidence="6" id="KW-1185">Reference proteome</keyword>
<feature type="compositionally biased region" description="Basic and acidic residues" evidence="3">
    <location>
        <begin position="134"/>
        <end position="149"/>
    </location>
</feature>
<sequence>MSNMDFETEQTAFDAGEDTRDQYEQRERSRSPRRDRDTSEARNRSASPGARPRGGDYHNGQSDSRREQSNEGSNLFVTGLAQKVKEEDLRDVFGKYGEVQNASIMRDPHSGDSRGFGFVKFVSVEHAEAAIEALHGFDLEGRNMSVEKARRSRPRTPTPGKYHGPPKKDDIGFGGGRGPRRDDRGFGGDRGDRRYGGGRRDDYRGGGYGSGSRYGGDRYGGDRDRGYGGGDRGGDRRYRERDDTYSGGGGGGGYGGGRVDRYASGGRDDSYRGGARGGGGDRGPRDDRGGDDRYAGGYSGGRDDRGAGNGYGAGREAAAPPPGGEPYAGGRGFDDRGDYRSSR</sequence>
<dbReference type="PROSITE" id="PS50102">
    <property type="entry name" value="RRM"/>
    <property type="match status" value="1"/>
</dbReference>
<evidence type="ECO:0000256" key="2">
    <source>
        <dbReference type="PROSITE-ProRule" id="PRU00176"/>
    </source>
</evidence>
<organism evidence="5 6">
    <name type="scientific">Venturia effusa</name>
    <dbReference type="NCBI Taxonomy" id="50376"/>
    <lineage>
        <taxon>Eukaryota</taxon>
        <taxon>Fungi</taxon>
        <taxon>Dikarya</taxon>
        <taxon>Ascomycota</taxon>
        <taxon>Pezizomycotina</taxon>
        <taxon>Dothideomycetes</taxon>
        <taxon>Pleosporomycetidae</taxon>
        <taxon>Venturiales</taxon>
        <taxon>Venturiaceae</taxon>
        <taxon>Venturia</taxon>
    </lineage>
</organism>
<protein>
    <recommendedName>
        <fullName evidence="4">RRM domain-containing protein</fullName>
    </recommendedName>
</protein>
<feature type="region of interest" description="Disordered" evidence="3">
    <location>
        <begin position="1"/>
        <end position="78"/>
    </location>
</feature>
<feature type="domain" description="RRM" evidence="4">
    <location>
        <begin position="73"/>
        <end position="151"/>
    </location>
</feature>
<feature type="compositionally biased region" description="Gly residues" evidence="3">
    <location>
        <begin position="205"/>
        <end position="214"/>
    </location>
</feature>
<dbReference type="GO" id="GO:0003723">
    <property type="term" value="F:RNA binding"/>
    <property type="evidence" value="ECO:0007669"/>
    <property type="project" value="UniProtKB-UniRule"/>
</dbReference>
<gene>
    <name evidence="5" type="ORF">FKW77_008738</name>
</gene>
<evidence type="ECO:0000313" key="6">
    <source>
        <dbReference type="Proteomes" id="UP000316270"/>
    </source>
</evidence>
<name>A0A517L628_9PEZI</name>
<dbReference type="InterPro" id="IPR003954">
    <property type="entry name" value="RRM_euk-type"/>
</dbReference>
<dbReference type="InterPro" id="IPR035979">
    <property type="entry name" value="RBD_domain_sf"/>
</dbReference>
<evidence type="ECO:0000313" key="5">
    <source>
        <dbReference type="EMBL" id="QDS71064.1"/>
    </source>
</evidence>
<dbReference type="InterPro" id="IPR012677">
    <property type="entry name" value="Nucleotide-bd_a/b_plait_sf"/>
</dbReference>
<dbReference type="STRING" id="50376.A0A517L628"/>
<dbReference type="Gene3D" id="3.30.70.330">
    <property type="match status" value="1"/>
</dbReference>
<feature type="region of interest" description="Disordered" evidence="3">
    <location>
        <begin position="134"/>
        <end position="343"/>
    </location>
</feature>
<dbReference type="Pfam" id="PF00076">
    <property type="entry name" value="RRM_1"/>
    <property type="match status" value="1"/>
</dbReference>
<dbReference type="CDD" id="cd00590">
    <property type="entry name" value="RRM_SF"/>
    <property type="match status" value="1"/>
</dbReference>
<proteinExistence type="predicted"/>
<reference evidence="5 6" key="1">
    <citation type="submission" date="2019-07" db="EMBL/GenBank/DDBJ databases">
        <title>Finished genome of Venturia effusa.</title>
        <authorList>
            <person name="Young C.A."/>
            <person name="Cox M.P."/>
            <person name="Ganley A.R.D."/>
            <person name="David W.J."/>
        </authorList>
    </citation>
    <scope>NUCLEOTIDE SEQUENCE [LARGE SCALE GENOMIC DNA]</scope>
    <source>
        <strain evidence="6">albino</strain>
    </source>
</reference>
<dbReference type="InterPro" id="IPR052462">
    <property type="entry name" value="SLIRP/GR-RBP-like"/>
</dbReference>
<feature type="compositionally biased region" description="Gly residues" evidence="3">
    <location>
        <begin position="246"/>
        <end position="257"/>
    </location>
</feature>
<feature type="compositionally biased region" description="Basic and acidic residues" evidence="3">
    <location>
        <begin position="258"/>
        <end position="271"/>
    </location>
</feature>
<feature type="compositionally biased region" description="Basic and acidic residues" evidence="3">
    <location>
        <begin position="17"/>
        <end position="43"/>
    </location>
</feature>
<dbReference type="EMBL" id="CP042189">
    <property type="protein sequence ID" value="QDS71064.1"/>
    <property type="molecule type" value="Genomic_DNA"/>
</dbReference>
<dbReference type="SMART" id="SM00360">
    <property type="entry name" value="RRM"/>
    <property type="match status" value="1"/>
</dbReference>
<feature type="compositionally biased region" description="Polar residues" evidence="3">
    <location>
        <begin position="1"/>
        <end position="11"/>
    </location>
</feature>
<feature type="compositionally biased region" description="Basic and acidic residues" evidence="3">
    <location>
        <begin position="282"/>
        <end position="294"/>
    </location>
</feature>
<dbReference type="InterPro" id="IPR000504">
    <property type="entry name" value="RRM_dom"/>
</dbReference>
<dbReference type="AlphaFoldDB" id="A0A517L628"/>
<dbReference type="OrthoDB" id="6159137at2759"/>